<evidence type="ECO:0000256" key="2">
    <source>
        <dbReference type="SAM" id="Coils"/>
    </source>
</evidence>
<proteinExistence type="inferred from homology"/>
<accession>A0A934RUM8</accession>
<dbReference type="PANTHER" id="PTHR46268">
    <property type="entry name" value="STRESS RESPONSE PROTEIN NHAX"/>
    <property type="match status" value="1"/>
</dbReference>
<evidence type="ECO:0000313" key="4">
    <source>
        <dbReference type="EMBL" id="MBK1877157.1"/>
    </source>
</evidence>
<dbReference type="SUPFAM" id="SSF52402">
    <property type="entry name" value="Adenine nucleotide alpha hydrolases-like"/>
    <property type="match status" value="2"/>
</dbReference>
<dbReference type="RefSeq" id="WP_200355371.1">
    <property type="nucleotide sequence ID" value="NZ_JAENIL010000015.1"/>
</dbReference>
<keyword evidence="5" id="KW-1185">Reference proteome</keyword>
<feature type="coiled-coil region" evidence="2">
    <location>
        <begin position="59"/>
        <end position="86"/>
    </location>
</feature>
<dbReference type="CDD" id="cd00293">
    <property type="entry name" value="USP-like"/>
    <property type="match status" value="2"/>
</dbReference>
<dbReference type="Gene3D" id="3.40.50.12370">
    <property type="match status" value="1"/>
</dbReference>
<evidence type="ECO:0000259" key="3">
    <source>
        <dbReference type="Pfam" id="PF00582"/>
    </source>
</evidence>
<feature type="domain" description="UspA" evidence="3">
    <location>
        <begin position="2"/>
        <end position="150"/>
    </location>
</feature>
<reference evidence="4" key="1">
    <citation type="submission" date="2021-01" db="EMBL/GenBank/DDBJ databases">
        <title>Modified the classification status of verrucomicrobia.</title>
        <authorList>
            <person name="Feng X."/>
        </authorList>
    </citation>
    <scope>NUCLEOTIDE SEQUENCE</scope>
    <source>
        <strain evidence="4">KCTC 13126</strain>
    </source>
</reference>
<feature type="domain" description="UspA" evidence="3">
    <location>
        <begin position="178"/>
        <end position="280"/>
    </location>
</feature>
<name>A0A934RUM8_9BACT</name>
<evidence type="ECO:0000313" key="5">
    <source>
        <dbReference type="Proteomes" id="UP000617628"/>
    </source>
</evidence>
<comment type="caution">
    <text evidence="4">The sequence shown here is derived from an EMBL/GenBank/DDBJ whole genome shotgun (WGS) entry which is preliminary data.</text>
</comment>
<dbReference type="InterPro" id="IPR006016">
    <property type="entry name" value="UspA"/>
</dbReference>
<dbReference type="Pfam" id="PF00582">
    <property type="entry name" value="Usp"/>
    <property type="match status" value="2"/>
</dbReference>
<dbReference type="EMBL" id="JAENIL010000015">
    <property type="protein sequence ID" value="MBK1877157.1"/>
    <property type="molecule type" value="Genomic_DNA"/>
</dbReference>
<protein>
    <submittedName>
        <fullName evidence="4">Universal stress protein</fullName>
    </submittedName>
</protein>
<dbReference type="Proteomes" id="UP000617628">
    <property type="component" value="Unassembled WGS sequence"/>
</dbReference>
<evidence type="ECO:0000256" key="1">
    <source>
        <dbReference type="ARBA" id="ARBA00008791"/>
    </source>
</evidence>
<keyword evidence="2" id="KW-0175">Coiled coil</keyword>
<dbReference type="AlphaFoldDB" id="A0A934RUM8"/>
<organism evidence="4 5">
    <name type="scientific">Pelagicoccus mobilis</name>
    <dbReference type="NCBI Taxonomy" id="415221"/>
    <lineage>
        <taxon>Bacteria</taxon>
        <taxon>Pseudomonadati</taxon>
        <taxon>Verrucomicrobiota</taxon>
        <taxon>Opitutia</taxon>
        <taxon>Puniceicoccales</taxon>
        <taxon>Pelagicoccaceae</taxon>
        <taxon>Pelagicoccus</taxon>
    </lineage>
</organism>
<dbReference type="PANTHER" id="PTHR46268:SF6">
    <property type="entry name" value="UNIVERSAL STRESS PROTEIN UP12"/>
    <property type="match status" value="1"/>
</dbReference>
<gene>
    <name evidence="4" type="ORF">JIN87_09770</name>
</gene>
<comment type="similarity">
    <text evidence="1">Belongs to the universal stress protein A family.</text>
</comment>
<sequence length="280" mass="30730">MKILACIDGSQYSQSCCEYAAWAAQRLEASIDIVYVTDLRQFEVPFVADLSGSLGLQPYQSIMGELQQLEEQKAKLVLEQAESQMRSSGYEGEITRIHKTGFLVDSLSDLEESAELVVIGKRGENANFAAEHLGSTMERVVRASGRPCLVASRSFQPVEKLLLAYENVPSCNAAVDYLCNSDAFSDIELHLVSVSKKDGESEVLAELKAAEDRLRSAGLSVNCQMLHGAIAPTLSEYAQEMGINMLAMGAYGHSKIRHLIIGSTTTEILRDCRLPTLLFR</sequence>